<dbReference type="EMBL" id="RSCK01000102">
    <property type="protein sequence ID" value="RUT02998.1"/>
    <property type="molecule type" value="Genomic_DNA"/>
</dbReference>
<comment type="caution">
    <text evidence="2">The sequence shown here is derived from an EMBL/GenBank/DDBJ whole genome shotgun (WGS) entry which is preliminary data.</text>
</comment>
<keyword evidence="3" id="KW-1185">Reference proteome</keyword>
<evidence type="ECO:0000313" key="2">
    <source>
        <dbReference type="EMBL" id="RUT02998.1"/>
    </source>
</evidence>
<keyword evidence="1" id="KW-0472">Membrane</keyword>
<accession>A0AB37UAK1</accession>
<organism evidence="2 3">
    <name type="scientific">Chroococcidiopsis cubana SAG 39.79</name>
    <dbReference type="NCBI Taxonomy" id="388085"/>
    <lineage>
        <taxon>Bacteria</taxon>
        <taxon>Bacillati</taxon>
        <taxon>Cyanobacteriota</taxon>
        <taxon>Cyanophyceae</taxon>
        <taxon>Chroococcidiopsidales</taxon>
        <taxon>Chroococcidiopsidaceae</taxon>
        <taxon>Chroococcidiopsis</taxon>
    </lineage>
</organism>
<dbReference type="Proteomes" id="UP000282574">
    <property type="component" value="Unassembled WGS sequence"/>
</dbReference>
<feature type="transmembrane region" description="Helical" evidence="1">
    <location>
        <begin position="6"/>
        <end position="24"/>
    </location>
</feature>
<keyword evidence="1" id="KW-0812">Transmembrane</keyword>
<feature type="transmembrane region" description="Helical" evidence="1">
    <location>
        <begin position="31"/>
        <end position="52"/>
    </location>
</feature>
<sequence length="104" mass="11038">MESIAVISWIVLSIIAAAIIKRNVRSICATIGISLFASAGIGVLEAGILSALSFFNMAIAICMAAGLFGLLVALPFAPLFLAQSIYVHKDKVISHKEYQKSKEA</sequence>
<keyword evidence="1" id="KW-1133">Transmembrane helix</keyword>
<dbReference type="RefSeq" id="WP_106169845.1">
    <property type="nucleotide sequence ID" value="NZ_JAVKZF010000004.1"/>
</dbReference>
<name>A0AB37UAK1_9CYAN</name>
<protein>
    <submittedName>
        <fullName evidence="2">Uncharacterized protein</fullName>
    </submittedName>
</protein>
<proteinExistence type="predicted"/>
<reference evidence="2 3" key="1">
    <citation type="journal article" date="2019" name="Genome Biol. Evol.">
        <title>Day and night: Metabolic profiles and evolutionary relationships of six axenic non-marine cyanobacteria.</title>
        <authorList>
            <person name="Will S.E."/>
            <person name="Henke P."/>
            <person name="Boedeker C."/>
            <person name="Huang S."/>
            <person name="Brinkmann H."/>
            <person name="Rohde M."/>
            <person name="Jarek M."/>
            <person name="Friedl T."/>
            <person name="Seufert S."/>
            <person name="Schumacher M."/>
            <person name="Overmann J."/>
            <person name="Neumann-Schaal M."/>
            <person name="Petersen J."/>
        </authorList>
    </citation>
    <scope>NUCLEOTIDE SEQUENCE [LARGE SCALE GENOMIC DNA]</scope>
    <source>
        <strain evidence="2 3">SAG 39.79</strain>
    </source>
</reference>
<feature type="transmembrane region" description="Helical" evidence="1">
    <location>
        <begin position="58"/>
        <end position="81"/>
    </location>
</feature>
<evidence type="ECO:0000313" key="3">
    <source>
        <dbReference type="Proteomes" id="UP000282574"/>
    </source>
</evidence>
<evidence type="ECO:0000256" key="1">
    <source>
        <dbReference type="SAM" id="Phobius"/>
    </source>
</evidence>
<dbReference type="AlphaFoldDB" id="A0AB37UAK1"/>
<gene>
    <name evidence="2" type="ORF">DSM107010_61350</name>
</gene>